<name>A0A024SLX0_HYPJR</name>
<evidence type="ECO:0008006" key="3">
    <source>
        <dbReference type="Google" id="ProtNLM"/>
    </source>
</evidence>
<organism evidence="1 2">
    <name type="scientific">Hypocrea jecorina (strain ATCC 56765 / BCRC 32924 / NRRL 11460 / Rut C-30)</name>
    <name type="common">Trichoderma reesei</name>
    <dbReference type="NCBI Taxonomy" id="1344414"/>
    <lineage>
        <taxon>Eukaryota</taxon>
        <taxon>Fungi</taxon>
        <taxon>Dikarya</taxon>
        <taxon>Ascomycota</taxon>
        <taxon>Pezizomycotina</taxon>
        <taxon>Sordariomycetes</taxon>
        <taxon>Hypocreomycetidae</taxon>
        <taxon>Hypocreales</taxon>
        <taxon>Hypocreaceae</taxon>
        <taxon>Trichoderma</taxon>
    </lineage>
</organism>
<dbReference type="Proteomes" id="UP000024376">
    <property type="component" value="Unassembled WGS sequence"/>
</dbReference>
<gene>
    <name evidence="1" type="ORF">M419DRAFT_71232</name>
</gene>
<reference evidence="2" key="1">
    <citation type="journal article" date="2013" name="Ind. Biotechnol.">
        <title>Comparative genomics analysis of Trichoderma reesei strains.</title>
        <authorList>
            <person name="Koike H."/>
            <person name="Aerts A."/>
            <person name="LaButti K."/>
            <person name="Grigoriev I.V."/>
            <person name="Baker S.E."/>
        </authorList>
    </citation>
    <scope>NUCLEOTIDE SEQUENCE [LARGE SCALE GENOMIC DNA]</scope>
    <source>
        <strain evidence="2">ATCC 56765 / BCRC 32924 / NRRL 11460 / Rut C-30</strain>
    </source>
</reference>
<evidence type="ECO:0000313" key="1">
    <source>
        <dbReference type="EMBL" id="ETS05629.1"/>
    </source>
</evidence>
<dbReference type="AlphaFoldDB" id="A0A024SLX0"/>
<dbReference type="HOGENOM" id="CLU_087646_2_0_1"/>
<proteinExistence type="predicted"/>
<dbReference type="KEGG" id="trr:M419DRAFT_71232"/>
<dbReference type="OrthoDB" id="5194604at2759"/>
<evidence type="ECO:0000313" key="2">
    <source>
        <dbReference type="Proteomes" id="UP000024376"/>
    </source>
</evidence>
<accession>A0A024SLX0</accession>
<protein>
    <recommendedName>
        <fullName evidence="3">Polymer-forming cytoskeletal protein</fullName>
    </recommendedName>
</protein>
<dbReference type="EMBL" id="KI911140">
    <property type="protein sequence ID" value="ETS05629.1"/>
    <property type="molecule type" value="Genomic_DNA"/>
</dbReference>
<sequence length="169" mass="18223">MSEHYATASASGNRTKKGVKVTKNIYSDKETDVQGPLEVTGSVQCMGSVNFQGNVSVRGAIEAYGMITTKGHMVWQGQVKAHGNIMVNGYLSSRDKIIASGKLRVEGVLEGNDLEIYGNVIVIGSLTCRRLIVYGALTLIGPHSSCFASESTELLGPYLTRDSEADWDF</sequence>